<comment type="caution">
    <text evidence="3">The sequence shown here is derived from an EMBL/GenBank/DDBJ whole genome shotgun (WGS) entry which is preliminary data.</text>
</comment>
<dbReference type="GO" id="GO:0005912">
    <property type="term" value="C:adherens junction"/>
    <property type="evidence" value="ECO:0007669"/>
    <property type="project" value="TreeGrafter"/>
</dbReference>
<dbReference type="GO" id="GO:0043296">
    <property type="term" value="C:apical junction complex"/>
    <property type="evidence" value="ECO:0007669"/>
    <property type="project" value="TreeGrafter"/>
</dbReference>
<accession>A0A9D3LRM2</accession>
<sequence length="595" mass="63724">MLGSLDVLYSVLIHKLMAVYEEQEAQQRATVSPGRSSPDPCDPELSVFQPSRGGEIEVNSSALMSGTPLLVSCGSDSALSPPFDIDPPQPEHLNSRPSCTDCVKRGCGGLRGRLGPPLCGSGRSATPAPKANKEPSPALCVLQAGTPVPADKGGARDRTGSDAAPAKMSQAPLRLTHTVEISGESGPLGIHVIPYCSSLSGRSLGLHIRRVEENSRSKREGIFHEDECIVKINDTELMDKSFAQSQEVFSQAMQSPTVRLEVVPVLNRDRYEKSLIGQLYTLERPEGTPLPLTTEPKKGGRKLKVELRKGPEGLGFTVVTRDASVHGPGPILVKNILPRGAAVKDGRLKSGDRILEVNEVDFSGRTQEQLVAMLRSTKQGETVSLLVVRQEQIFLPRELKGERTGVQCSEKRREQLKFEIPLNDSGSAGLGICLKGNQSRETGADLGIFIKSVIHGGAAYKDGRLCVNDQLIAVNGESLLGKSNHVAMETLRRSMSMKGNLRGMIQLVLLRGPARPSPPPKQAGEVPLAQLRLTDIPAGPAHTAVPAFLWERAELAQEPGCGGPSPPRQSRHPLARASGSTDPGKPQNVPQTSGT</sequence>
<feature type="domain" description="PDZ" evidence="2">
    <location>
        <begin position="304"/>
        <end position="389"/>
    </location>
</feature>
<dbReference type="FunFam" id="2.30.42.10:FF:000078">
    <property type="entry name" value="Partitioning defective 3 homolog B"/>
    <property type="match status" value="1"/>
</dbReference>
<dbReference type="Gene3D" id="2.30.42.10">
    <property type="match status" value="3"/>
</dbReference>
<dbReference type="PANTHER" id="PTHR16484:SF4">
    <property type="entry name" value="PARTITIONING DEFECTIVE 3 HOMOLOG B"/>
    <property type="match status" value="1"/>
</dbReference>
<name>A0A9D3LRM2_ANGAN</name>
<evidence type="ECO:0000313" key="3">
    <source>
        <dbReference type="EMBL" id="KAG5833905.1"/>
    </source>
</evidence>
<dbReference type="GO" id="GO:0005938">
    <property type="term" value="C:cell cortex"/>
    <property type="evidence" value="ECO:0007669"/>
    <property type="project" value="TreeGrafter"/>
</dbReference>
<dbReference type="InterPro" id="IPR052213">
    <property type="entry name" value="PAR3"/>
</dbReference>
<dbReference type="GO" id="GO:0008104">
    <property type="term" value="P:intracellular protein localization"/>
    <property type="evidence" value="ECO:0007669"/>
    <property type="project" value="TreeGrafter"/>
</dbReference>
<dbReference type="PANTHER" id="PTHR16484">
    <property type="entry name" value="PARTITIONING DEFECTIVE 3 RELATED"/>
    <property type="match status" value="1"/>
</dbReference>
<dbReference type="EMBL" id="JAFIRN010000016">
    <property type="protein sequence ID" value="KAG5833905.1"/>
    <property type="molecule type" value="Genomic_DNA"/>
</dbReference>
<organism evidence="3 4">
    <name type="scientific">Anguilla anguilla</name>
    <name type="common">European freshwater eel</name>
    <name type="synonym">Muraena anguilla</name>
    <dbReference type="NCBI Taxonomy" id="7936"/>
    <lineage>
        <taxon>Eukaryota</taxon>
        <taxon>Metazoa</taxon>
        <taxon>Chordata</taxon>
        <taxon>Craniata</taxon>
        <taxon>Vertebrata</taxon>
        <taxon>Euteleostomi</taxon>
        <taxon>Actinopterygii</taxon>
        <taxon>Neopterygii</taxon>
        <taxon>Teleostei</taxon>
        <taxon>Anguilliformes</taxon>
        <taxon>Anguillidae</taxon>
        <taxon>Anguilla</taxon>
    </lineage>
</organism>
<feature type="region of interest" description="Disordered" evidence="1">
    <location>
        <begin position="146"/>
        <end position="168"/>
    </location>
</feature>
<reference evidence="3" key="1">
    <citation type="submission" date="2021-01" db="EMBL/GenBank/DDBJ databases">
        <title>A chromosome-scale assembly of European eel, Anguilla anguilla.</title>
        <authorList>
            <person name="Henkel C."/>
            <person name="Jong-Raadsen S.A."/>
            <person name="Dufour S."/>
            <person name="Weltzien F.-A."/>
            <person name="Palstra A.P."/>
            <person name="Pelster B."/>
            <person name="Spaink H.P."/>
            <person name="Van Den Thillart G.E."/>
            <person name="Jansen H."/>
            <person name="Zahm M."/>
            <person name="Klopp C."/>
            <person name="Cedric C."/>
            <person name="Louis A."/>
            <person name="Berthelot C."/>
            <person name="Parey E."/>
            <person name="Roest Crollius H."/>
            <person name="Montfort J."/>
            <person name="Robinson-Rechavi M."/>
            <person name="Bucao C."/>
            <person name="Bouchez O."/>
            <person name="Gislard M."/>
            <person name="Lluch J."/>
            <person name="Milhes M."/>
            <person name="Lampietro C."/>
            <person name="Lopez Roques C."/>
            <person name="Donnadieu C."/>
            <person name="Braasch I."/>
            <person name="Desvignes T."/>
            <person name="Postlethwait J."/>
            <person name="Bobe J."/>
            <person name="Guiguen Y."/>
            <person name="Dirks R."/>
        </authorList>
    </citation>
    <scope>NUCLEOTIDE SEQUENCE</scope>
    <source>
        <strain evidence="3">Tag_6206</strain>
        <tissue evidence="3">Liver</tissue>
    </source>
</reference>
<keyword evidence="4" id="KW-1185">Reference proteome</keyword>
<feature type="region of interest" description="Disordered" evidence="1">
    <location>
        <begin position="556"/>
        <end position="595"/>
    </location>
</feature>
<dbReference type="SMART" id="SM00228">
    <property type="entry name" value="PDZ"/>
    <property type="match status" value="3"/>
</dbReference>
<feature type="domain" description="PDZ" evidence="2">
    <location>
        <begin position="419"/>
        <end position="494"/>
    </location>
</feature>
<evidence type="ECO:0000313" key="4">
    <source>
        <dbReference type="Proteomes" id="UP001044222"/>
    </source>
</evidence>
<dbReference type="CDD" id="cd23058">
    <property type="entry name" value="PDZ2_Par3-like"/>
    <property type="match status" value="1"/>
</dbReference>
<dbReference type="GO" id="GO:0051660">
    <property type="term" value="P:establishment of centrosome localization"/>
    <property type="evidence" value="ECO:0007669"/>
    <property type="project" value="TreeGrafter"/>
</dbReference>
<dbReference type="GO" id="GO:0007155">
    <property type="term" value="P:cell adhesion"/>
    <property type="evidence" value="ECO:0007669"/>
    <property type="project" value="TreeGrafter"/>
</dbReference>
<dbReference type="CDD" id="cd06691">
    <property type="entry name" value="PDZ1_Par3-like"/>
    <property type="match status" value="1"/>
</dbReference>
<dbReference type="GO" id="GO:0030010">
    <property type="term" value="P:establishment of cell polarity"/>
    <property type="evidence" value="ECO:0007669"/>
    <property type="project" value="TreeGrafter"/>
</dbReference>
<evidence type="ECO:0000259" key="2">
    <source>
        <dbReference type="PROSITE" id="PS50106"/>
    </source>
</evidence>
<dbReference type="AlphaFoldDB" id="A0A9D3LRM2"/>
<gene>
    <name evidence="3" type="ORF">ANANG_G00280870</name>
</gene>
<dbReference type="InterPro" id="IPR036034">
    <property type="entry name" value="PDZ_sf"/>
</dbReference>
<dbReference type="GO" id="GO:0000226">
    <property type="term" value="P:microtubule cytoskeleton organization"/>
    <property type="evidence" value="ECO:0007669"/>
    <property type="project" value="TreeGrafter"/>
</dbReference>
<evidence type="ECO:0000256" key="1">
    <source>
        <dbReference type="SAM" id="MobiDB-lite"/>
    </source>
</evidence>
<dbReference type="Pfam" id="PF00595">
    <property type="entry name" value="PDZ"/>
    <property type="match status" value="2"/>
</dbReference>
<proteinExistence type="predicted"/>
<dbReference type="InterPro" id="IPR001478">
    <property type="entry name" value="PDZ"/>
</dbReference>
<dbReference type="GO" id="GO:0035091">
    <property type="term" value="F:phosphatidylinositol binding"/>
    <property type="evidence" value="ECO:0007669"/>
    <property type="project" value="TreeGrafter"/>
</dbReference>
<dbReference type="FunFam" id="2.30.42.10:FF:000011">
    <property type="entry name" value="partitioning defective 3 homolog isoform X1"/>
    <property type="match status" value="1"/>
</dbReference>
<dbReference type="Proteomes" id="UP001044222">
    <property type="component" value="Chromosome 16"/>
</dbReference>
<dbReference type="PROSITE" id="PS50106">
    <property type="entry name" value="PDZ"/>
    <property type="match status" value="2"/>
</dbReference>
<dbReference type="GO" id="GO:0016324">
    <property type="term" value="C:apical plasma membrane"/>
    <property type="evidence" value="ECO:0007669"/>
    <property type="project" value="TreeGrafter"/>
</dbReference>
<dbReference type="CDD" id="cd23059">
    <property type="entry name" value="PDZ3_Par3-like"/>
    <property type="match status" value="1"/>
</dbReference>
<dbReference type="SUPFAM" id="SSF50156">
    <property type="entry name" value="PDZ domain-like"/>
    <property type="match status" value="3"/>
</dbReference>
<dbReference type="GO" id="GO:0045197">
    <property type="term" value="P:establishment or maintenance of epithelial cell apical/basal polarity"/>
    <property type="evidence" value="ECO:0007669"/>
    <property type="project" value="TreeGrafter"/>
</dbReference>
<protein>
    <recommendedName>
        <fullName evidence="2">PDZ domain-containing protein</fullName>
    </recommendedName>
</protein>